<name>A0A1L7D262_9CORY</name>
<organism evidence="2 3">
    <name type="scientific">Corynebacterium phocae</name>
    <dbReference type="NCBI Taxonomy" id="161895"/>
    <lineage>
        <taxon>Bacteria</taxon>
        <taxon>Bacillati</taxon>
        <taxon>Actinomycetota</taxon>
        <taxon>Actinomycetes</taxon>
        <taxon>Mycobacteriales</taxon>
        <taxon>Corynebacteriaceae</taxon>
        <taxon>Corynebacterium</taxon>
    </lineage>
</organism>
<keyword evidence="3" id="KW-1185">Reference proteome</keyword>
<dbReference type="OrthoDB" id="4421226at2"/>
<dbReference type="EMBL" id="CP009249">
    <property type="protein sequence ID" value="APT92219.1"/>
    <property type="molecule type" value="Genomic_DNA"/>
</dbReference>
<gene>
    <name evidence="2" type="ORF">CPHO_04185</name>
</gene>
<evidence type="ECO:0000313" key="2">
    <source>
        <dbReference type="EMBL" id="APT92219.1"/>
    </source>
</evidence>
<protein>
    <recommendedName>
        <fullName evidence="1">SAV-6107-like HEPN domain-containing protein</fullName>
    </recommendedName>
</protein>
<proteinExistence type="predicted"/>
<dbReference type="AlphaFoldDB" id="A0A1L7D262"/>
<dbReference type="STRING" id="161895.CPHO_04185"/>
<dbReference type="RefSeq" id="WP_075733474.1">
    <property type="nucleotide sequence ID" value="NZ_CP009249.1"/>
</dbReference>
<sequence>MAQVISATTAFGRNSLSGKRTRFLLQAHDLLLRARSRAAAGDFEQAVEYAYQAALRTAGAWVADSSVGRRKRLPASAWDRLSLVGGAAGEWVELFRPYSRLRSRLISGLEDSVSADNAMALISSVADFLYAAEGTELVAAAA</sequence>
<dbReference type="Proteomes" id="UP000185491">
    <property type="component" value="Chromosome"/>
</dbReference>
<dbReference type="Pfam" id="PF18726">
    <property type="entry name" value="HEPN_SAV_6107"/>
    <property type="match status" value="1"/>
</dbReference>
<evidence type="ECO:0000313" key="3">
    <source>
        <dbReference type="Proteomes" id="UP000185491"/>
    </source>
</evidence>
<reference evidence="2 3" key="1">
    <citation type="submission" date="2014-08" db="EMBL/GenBank/DDBJ databases">
        <title>Complete genome sequence of Corynebacterium phocae M408/89/1(T)(=DSM 44612(T)), isolated from the common seal (Phoca vitulina).</title>
        <authorList>
            <person name="Ruckert C."/>
            <person name="Albersmeier A."/>
            <person name="Winkler A."/>
            <person name="Kalinowski J."/>
        </authorList>
    </citation>
    <scope>NUCLEOTIDE SEQUENCE [LARGE SCALE GENOMIC DNA]</scope>
    <source>
        <strain evidence="2 3">M408/89/1</strain>
    </source>
</reference>
<dbReference type="KEGG" id="cpho:CPHO_04185"/>
<feature type="domain" description="SAV-6107-like HEPN" evidence="1">
    <location>
        <begin position="48"/>
        <end position="130"/>
    </location>
</feature>
<evidence type="ECO:0000259" key="1">
    <source>
        <dbReference type="Pfam" id="PF18726"/>
    </source>
</evidence>
<accession>A0A1L7D262</accession>
<dbReference type="InterPro" id="IPR040891">
    <property type="entry name" value="HEPN_SAV_6107"/>
</dbReference>